<feature type="DNA-binding region" description="Homeobox" evidence="5">
    <location>
        <begin position="137"/>
        <end position="184"/>
    </location>
</feature>
<sequence length="274" mass="31323">MNRLAPFFLVPAKTHPVPGLLQTREHKWPRLPLALTMRLATMADLAEKTMATKCRRSRTSFTEEQLKILVQAFSQNPYPGYTAKQRLAVEINAEESRIQIWFQNRRARHGFLKRPKKNLDPSKDHASPIEKIQDGTDRRCRTSFTSSQLQTLKNAFTENPYPGIDSREQLAEEIGVPESRVQVIEKGLDIVFGSKTEEPDSVSREKEALKKLYTKDKTRDRISDMGELKVYRTALHSDCFISLEPGQSEKGDRFGVFDVISLDSTLIIFLNISL</sequence>
<dbReference type="SUPFAM" id="SSF46689">
    <property type="entry name" value="Homeodomain-like"/>
    <property type="match status" value="2"/>
</dbReference>
<dbReference type="Proteomes" id="UP000322234">
    <property type="component" value="Unassembled WGS sequence"/>
</dbReference>
<protein>
    <recommendedName>
        <fullName evidence="7">Homeobox domain-containing protein</fullName>
    </recommendedName>
</protein>
<evidence type="ECO:0000256" key="5">
    <source>
        <dbReference type="PROSITE-ProRule" id="PRU00108"/>
    </source>
</evidence>
<dbReference type="PANTHER" id="PTHR46123">
    <property type="entry name" value="MIX-TYPE HOMEOBOX GENE 1-RELATED"/>
    <property type="match status" value="1"/>
</dbReference>
<organism evidence="8 9">
    <name type="scientific">Bos mutus</name>
    <name type="common">wild yak</name>
    <dbReference type="NCBI Taxonomy" id="72004"/>
    <lineage>
        <taxon>Eukaryota</taxon>
        <taxon>Metazoa</taxon>
        <taxon>Chordata</taxon>
        <taxon>Craniata</taxon>
        <taxon>Vertebrata</taxon>
        <taxon>Euteleostomi</taxon>
        <taxon>Mammalia</taxon>
        <taxon>Eutheria</taxon>
        <taxon>Laurasiatheria</taxon>
        <taxon>Artiodactyla</taxon>
        <taxon>Ruminantia</taxon>
        <taxon>Pecora</taxon>
        <taxon>Bovidae</taxon>
        <taxon>Bovinae</taxon>
        <taxon>Bos</taxon>
    </lineage>
</organism>
<evidence type="ECO:0000256" key="3">
    <source>
        <dbReference type="ARBA" id="ARBA00023155"/>
    </source>
</evidence>
<dbReference type="GO" id="GO:0000977">
    <property type="term" value="F:RNA polymerase II transcription regulatory region sequence-specific DNA binding"/>
    <property type="evidence" value="ECO:0007669"/>
    <property type="project" value="TreeGrafter"/>
</dbReference>
<feature type="domain" description="Homeobox" evidence="7">
    <location>
        <begin position="135"/>
        <end position="183"/>
    </location>
</feature>
<dbReference type="SMART" id="SM00389">
    <property type="entry name" value="HOX"/>
    <property type="match status" value="2"/>
</dbReference>
<evidence type="ECO:0000313" key="8">
    <source>
        <dbReference type="EMBL" id="MXQ97710.1"/>
    </source>
</evidence>
<keyword evidence="9" id="KW-1185">Reference proteome</keyword>
<reference evidence="8" key="1">
    <citation type="submission" date="2019-10" db="EMBL/GenBank/DDBJ databases">
        <title>The sequence and de novo assembly of the wild yak genome.</title>
        <authorList>
            <person name="Liu Y."/>
        </authorList>
    </citation>
    <scope>NUCLEOTIDE SEQUENCE [LARGE SCALE GENOMIC DNA]</scope>
    <source>
        <strain evidence="8">WY2019</strain>
    </source>
</reference>
<dbReference type="GO" id="GO:0005634">
    <property type="term" value="C:nucleus"/>
    <property type="evidence" value="ECO:0007669"/>
    <property type="project" value="UniProtKB-SubCell"/>
</dbReference>
<dbReference type="CDD" id="cd00086">
    <property type="entry name" value="homeodomain"/>
    <property type="match status" value="2"/>
</dbReference>
<name>A0A6B0S6A0_9CETA</name>
<proteinExistence type="predicted"/>
<evidence type="ECO:0000256" key="2">
    <source>
        <dbReference type="ARBA" id="ARBA00023125"/>
    </source>
</evidence>
<dbReference type="Pfam" id="PF00046">
    <property type="entry name" value="Homeodomain"/>
    <property type="match status" value="2"/>
</dbReference>
<dbReference type="GO" id="GO:0000981">
    <property type="term" value="F:DNA-binding transcription factor activity, RNA polymerase II-specific"/>
    <property type="evidence" value="ECO:0007669"/>
    <property type="project" value="TreeGrafter"/>
</dbReference>
<dbReference type="InterPro" id="IPR001356">
    <property type="entry name" value="HD"/>
</dbReference>
<evidence type="ECO:0000313" key="9">
    <source>
        <dbReference type="Proteomes" id="UP000322234"/>
    </source>
</evidence>
<keyword evidence="4 5" id="KW-0539">Nucleus</keyword>
<evidence type="ECO:0000256" key="6">
    <source>
        <dbReference type="RuleBase" id="RU000682"/>
    </source>
</evidence>
<dbReference type="AlphaFoldDB" id="A0A6B0S6A0"/>
<dbReference type="PANTHER" id="PTHR46123:SF4">
    <property type="entry name" value="MIX-TYPE HOMEOBOX GENE 1-RELATED"/>
    <property type="match status" value="1"/>
</dbReference>
<keyword evidence="3 5" id="KW-0371">Homeobox</keyword>
<comment type="subcellular location">
    <subcellularLocation>
        <location evidence="1 5 6">Nucleus</location>
    </subcellularLocation>
</comment>
<evidence type="ECO:0000256" key="1">
    <source>
        <dbReference type="ARBA" id="ARBA00004123"/>
    </source>
</evidence>
<evidence type="ECO:0000259" key="7">
    <source>
        <dbReference type="PROSITE" id="PS50071"/>
    </source>
</evidence>
<dbReference type="EMBL" id="VBQZ03000199">
    <property type="protein sequence ID" value="MXQ97710.1"/>
    <property type="molecule type" value="Genomic_DNA"/>
</dbReference>
<feature type="domain" description="Homeobox" evidence="7">
    <location>
        <begin position="52"/>
        <end position="112"/>
    </location>
</feature>
<feature type="DNA-binding region" description="Homeobox" evidence="5">
    <location>
        <begin position="54"/>
        <end position="113"/>
    </location>
</feature>
<dbReference type="InterPro" id="IPR009057">
    <property type="entry name" value="Homeodomain-like_sf"/>
</dbReference>
<dbReference type="PROSITE" id="PS50071">
    <property type="entry name" value="HOMEOBOX_2"/>
    <property type="match status" value="2"/>
</dbReference>
<dbReference type="InterPro" id="IPR051306">
    <property type="entry name" value="Homeobox_regulator"/>
</dbReference>
<accession>A0A6B0S6A0</accession>
<comment type="caution">
    <text evidence="8">The sequence shown here is derived from an EMBL/GenBank/DDBJ whole genome shotgun (WGS) entry which is preliminary data.</text>
</comment>
<dbReference type="Gene3D" id="1.10.10.60">
    <property type="entry name" value="Homeodomain-like"/>
    <property type="match status" value="2"/>
</dbReference>
<gene>
    <name evidence="8" type="ORF">E5288_WYG007447</name>
</gene>
<keyword evidence="2 5" id="KW-0238">DNA-binding</keyword>
<evidence type="ECO:0000256" key="4">
    <source>
        <dbReference type="ARBA" id="ARBA00023242"/>
    </source>
</evidence>